<feature type="repeat" description="WD" evidence="3">
    <location>
        <begin position="876"/>
        <end position="917"/>
    </location>
</feature>
<feature type="repeat" description="TPR" evidence="4">
    <location>
        <begin position="330"/>
        <end position="363"/>
    </location>
</feature>
<keyword evidence="7" id="KW-1185">Reference proteome</keyword>
<dbReference type="InterPro" id="IPR015943">
    <property type="entry name" value="WD40/YVTN_repeat-like_dom_sf"/>
</dbReference>
<dbReference type="Pfam" id="PF00400">
    <property type="entry name" value="WD40"/>
    <property type="match status" value="5"/>
</dbReference>
<dbReference type="InterPro" id="IPR019775">
    <property type="entry name" value="WD40_repeat_CS"/>
</dbReference>
<feature type="repeat" description="WD" evidence="3">
    <location>
        <begin position="918"/>
        <end position="959"/>
    </location>
</feature>
<evidence type="ECO:0000256" key="3">
    <source>
        <dbReference type="PROSITE-ProRule" id="PRU00221"/>
    </source>
</evidence>
<dbReference type="Gene3D" id="1.10.510.10">
    <property type="entry name" value="Transferase(Phosphotransferase) domain 1"/>
    <property type="match status" value="1"/>
</dbReference>
<evidence type="ECO:0000256" key="2">
    <source>
        <dbReference type="ARBA" id="ARBA00022737"/>
    </source>
</evidence>
<feature type="repeat" description="WD" evidence="3">
    <location>
        <begin position="473"/>
        <end position="514"/>
    </location>
</feature>
<keyword evidence="4" id="KW-0802">TPR repeat</keyword>
<dbReference type="PROSITE" id="PS50294">
    <property type="entry name" value="WD_REPEATS_REGION"/>
    <property type="match status" value="2"/>
</dbReference>
<dbReference type="Pfam" id="PF00069">
    <property type="entry name" value="Pkinase"/>
    <property type="match status" value="1"/>
</dbReference>
<dbReference type="PROSITE" id="PS50082">
    <property type="entry name" value="WD_REPEATS_2"/>
    <property type="match status" value="6"/>
</dbReference>
<evidence type="ECO:0000256" key="4">
    <source>
        <dbReference type="PROSITE-ProRule" id="PRU00339"/>
    </source>
</evidence>
<dbReference type="InterPro" id="IPR001680">
    <property type="entry name" value="WD40_rpt"/>
</dbReference>
<dbReference type="SMART" id="SM00220">
    <property type="entry name" value="S_TKc"/>
    <property type="match status" value="1"/>
</dbReference>
<dbReference type="CDD" id="cd14014">
    <property type="entry name" value="STKc_PknB_like"/>
    <property type="match status" value="1"/>
</dbReference>
<accession>A0ABP5KNJ7</accession>
<dbReference type="CDD" id="cd00200">
    <property type="entry name" value="WD40"/>
    <property type="match status" value="1"/>
</dbReference>
<dbReference type="PROSITE" id="PS00108">
    <property type="entry name" value="PROTEIN_KINASE_ST"/>
    <property type="match status" value="1"/>
</dbReference>
<evidence type="ECO:0000256" key="1">
    <source>
        <dbReference type="ARBA" id="ARBA00022574"/>
    </source>
</evidence>
<dbReference type="Gene3D" id="3.30.200.20">
    <property type="entry name" value="Phosphorylase Kinase, domain 1"/>
    <property type="match status" value="1"/>
</dbReference>
<dbReference type="PROSITE" id="PS50011">
    <property type="entry name" value="PROTEIN_KINASE_DOM"/>
    <property type="match status" value="1"/>
</dbReference>
<dbReference type="InterPro" id="IPR011009">
    <property type="entry name" value="Kinase-like_dom_sf"/>
</dbReference>
<dbReference type="Gene3D" id="1.25.40.10">
    <property type="entry name" value="Tetratricopeptide repeat domain"/>
    <property type="match status" value="1"/>
</dbReference>
<dbReference type="Gene3D" id="2.130.10.10">
    <property type="entry name" value="YVTN repeat-like/Quinoprotein amine dehydrogenase"/>
    <property type="match status" value="4"/>
</dbReference>
<dbReference type="InterPro" id="IPR036322">
    <property type="entry name" value="WD40_repeat_dom_sf"/>
</dbReference>
<keyword evidence="2" id="KW-0677">Repeat</keyword>
<evidence type="ECO:0000259" key="5">
    <source>
        <dbReference type="PROSITE" id="PS50011"/>
    </source>
</evidence>
<dbReference type="SUPFAM" id="SSF82171">
    <property type="entry name" value="DPP6 N-terminal domain-like"/>
    <property type="match status" value="1"/>
</dbReference>
<reference evidence="7" key="1">
    <citation type="journal article" date="2019" name="Int. J. Syst. Evol. Microbiol.">
        <title>The Global Catalogue of Microorganisms (GCM) 10K type strain sequencing project: providing services to taxonomists for standard genome sequencing and annotation.</title>
        <authorList>
            <consortium name="The Broad Institute Genomics Platform"/>
            <consortium name="The Broad Institute Genome Sequencing Center for Infectious Disease"/>
            <person name="Wu L."/>
            <person name="Ma J."/>
        </authorList>
    </citation>
    <scope>NUCLEOTIDE SEQUENCE [LARGE SCALE GENOMIC DNA]</scope>
    <source>
        <strain evidence="7">JCM 13850</strain>
    </source>
</reference>
<evidence type="ECO:0000313" key="6">
    <source>
        <dbReference type="EMBL" id="GAA2132928.1"/>
    </source>
</evidence>
<comment type="caution">
    <text evidence="6">The sequence shown here is derived from an EMBL/GenBank/DDBJ whole genome shotgun (WGS) entry which is preliminary data.</text>
</comment>
<dbReference type="InterPro" id="IPR019734">
    <property type="entry name" value="TPR_rpt"/>
</dbReference>
<dbReference type="PANTHER" id="PTHR22847:SF637">
    <property type="entry name" value="WD REPEAT DOMAIN 5B"/>
    <property type="match status" value="1"/>
</dbReference>
<organism evidence="6 7">
    <name type="scientific">Actinomadura napierensis</name>
    <dbReference type="NCBI Taxonomy" id="267854"/>
    <lineage>
        <taxon>Bacteria</taxon>
        <taxon>Bacillati</taxon>
        <taxon>Actinomycetota</taxon>
        <taxon>Actinomycetes</taxon>
        <taxon>Streptosporangiales</taxon>
        <taxon>Thermomonosporaceae</taxon>
        <taxon>Actinomadura</taxon>
    </lineage>
</organism>
<dbReference type="SMART" id="SM00320">
    <property type="entry name" value="WD40"/>
    <property type="match status" value="12"/>
</dbReference>
<dbReference type="EMBL" id="BAAAMR010000018">
    <property type="protein sequence ID" value="GAA2132928.1"/>
    <property type="molecule type" value="Genomic_DNA"/>
</dbReference>
<dbReference type="PROSITE" id="PS00678">
    <property type="entry name" value="WD_REPEATS_1"/>
    <property type="match status" value="3"/>
</dbReference>
<dbReference type="InterPro" id="IPR011990">
    <property type="entry name" value="TPR-like_helical_dom_sf"/>
</dbReference>
<dbReference type="SUPFAM" id="SSF50978">
    <property type="entry name" value="WD40 repeat-like"/>
    <property type="match status" value="1"/>
</dbReference>
<dbReference type="PRINTS" id="PR00320">
    <property type="entry name" value="GPROTEINBRPT"/>
</dbReference>
<dbReference type="SUPFAM" id="SSF48452">
    <property type="entry name" value="TPR-like"/>
    <property type="match status" value="1"/>
</dbReference>
<gene>
    <name evidence="6" type="ORF">GCM10009727_26030</name>
</gene>
<protein>
    <recommendedName>
        <fullName evidence="5">Protein kinase domain-containing protein</fullName>
    </recommendedName>
</protein>
<feature type="repeat" description="WD" evidence="3">
    <location>
        <begin position="1012"/>
        <end position="1044"/>
    </location>
</feature>
<proteinExistence type="predicted"/>
<dbReference type="InterPro" id="IPR000719">
    <property type="entry name" value="Prot_kinase_dom"/>
</dbReference>
<dbReference type="InterPro" id="IPR008271">
    <property type="entry name" value="Ser/Thr_kinase_AS"/>
</dbReference>
<evidence type="ECO:0000313" key="7">
    <source>
        <dbReference type="Proteomes" id="UP001501020"/>
    </source>
</evidence>
<feature type="repeat" description="WD" evidence="3">
    <location>
        <begin position="1128"/>
        <end position="1162"/>
    </location>
</feature>
<dbReference type="Proteomes" id="UP001501020">
    <property type="component" value="Unassembled WGS sequence"/>
</dbReference>
<sequence>MTSRDTPPREWRPGDVILDLYEVRDVIRTGGMGLVYRVRHRGWDLDLAVKVPRPGLVADRQGLEDFETEAATWVGLGEHPHTVTCLYVRRLDGLPRVFAEWLDGGSLADAVRTGRLYTGGPEANLRRILDVAVQTAWGVQHAHRNGLIHQDLKPANVLLTRDGTAKLTDFGLARARAAAGEVGPVPPGASLLAGYAGMTPAYCSPEQAEAAAWTGEGEGPRPRLTRATDTWSWALTVLEMLVGHPPCRFGQAGAEVFAEFVRQGAKTWDGADVAVMPQGLVGLLQRCFAREPSQRPKDMGQVAGELAEIYAEVAGEPYPRPVPQMAVRLADELSNQALSLLDLGKAEQAETLWRRAAEIDPRNPHVIYNRGLHQWRAGRVTDVQLVADLEAVCATDDWRGEYLLGLVHLERGDAQRTPEPSPPVVLGDGLGRVCAVAMTQDGSTGLSATDKSIQVWDLIGRRSVLEISTADHTTDHVHPIVDLAIDAQGTRAISAKEGGPARIWDLTTGRLVTDLAGGEIQSFPGGVFTSNGLVAMSADGRVAMSLHDDGAVRAWDAATGQCLYVLRDGPDGKGYFRSVGISADGRSALGLGKVDGAVQAFGDSGVVQVWDARTGRILREFGTGCVMAWLSADGRTVVAQEGRYAEARVRVWDAETGWERCVVDRPGGRGWSFAVSGDGRYALSARGNDIQYWELTTGRCLQTWPTATPWPDWQEEVVALNFDGRFALLGDASGTVTLREVTGAGPAAAWSYALPSAATERLRGSEEISRVLAHTTELMAEGGFRLAAEEIRRARTVPGYRRHLALLDRWQDIARAGRRTALVDAWSREVLPTVGQFRSMVCGTTMTPDGSSAFIGNERGTIRIWDLSGGGRHRILEGHTGQVPALAVSADGRIAVSAGADGTVRVWDAESGDCRHVLHGHIAKVRDVAVSADGRMGVSAGDDATIRVWDLVSGECRRELTGHAAAIDTLLMDADGCHAVTSPMPDEESARIWDLRTGHCLRELPQGHRHGSLALSRAGDVLLAGHRDGTVQVWDVSTGRCRRTVSGRPGPGVAISADGRTVVSTGRLEDETTMLAWDLHTGRTNHVGTYRGPTAPALSADGRFAVTGGWDGRIRLWDLARGGCLRVLKGHDDTIAGLRISDNGHIVTSFDQSGVTRAWELDWEYDFPS</sequence>
<dbReference type="InterPro" id="IPR020472">
    <property type="entry name" value="WD40_PAC1"/>
</dbReference>
<keyword evidence="1 3" id="KW-0853">WD repeat</keyword>
<name>A0ABP5KNJ7_9ACTN</name>
<dbReference type="SUPFAM" id="SSF56112">
    <property type="entry name" value="Protein kinase-like (PK-like)"/>
    <property type="match status" value="1"/>
</dbReference>
<dbReference type="PROSITE" id="PS50005">
    <property type="entry name" value="TPR"/>
    <property type="match status" value="1"/>
</dbReference>
<feature type="domain" description="Protein kinase" evidence="5">
    <location>
        <begin position="21"/>
        <end position="311"/>
    </location>
</feature>
<dbReference type="PANTHER" id="PTHR22847">
    <property type="entry name" value="WD40 REPEAT PROTEIN"/>
    <property type="match status" value="1"/>
</dbReference>
<feature type="repeat" description="WD" evidence="3">
    <location>
        <begin position="1097"/>
        <end position="1127"/>
    </location>
</feature>